<feature type="transmembrane region" description="Helical" evidence="1">
    <location>
        <begin position="233"/>
        <end position="257"/>
    </location>
</feature>
<evidence type="ECO:0000256" key="1">
    <source>
        <dbReference type="SAM" id="Phobius"/>
    </source>
</evidence>
<gene>
    <name evidence="3" type="primary">AlNc14C14G1635</name>
    <name evidence="3" type="ORF">ALNC14_018610</name>
</gene>
<reference evidence="3" key="1">
    <citation type="journal article" date="2011" name="PLoS Biol.">
        <title>Gene gain and loss during evolution of obligate parasitism in the white rust pathogen of Arabidopsis thaliana.</title>
        <authorList>
            <person name="Kemen E."/>
            <person name="Gardiner A."/>
            <person name="Schultz-Larsen T."/>
            <person name="Kemen A.C."/>
            <person name="Balmuth A.L."/>
            <person name="Robert-Seilaniantz A."/>
            <person name="Bailey K."/>
            <person name="Holub E."/>
            <person name="Studholme D.J."/>
            <person name="Maclean D."/>
            <person name="Jones J.D."/>
        </authorList>
    </citation>
    <scope>NUCLEOTIDE SEQUENCE</scope>
</reference>
<keyword evidence="1" id="KW-0812">Transmembrane</keyword>
<feature type="transmembrane region" description="Helical" evidence="1">
    <location>
        <begin position="277"/>
        <end position="304"/>
    </location>
</feature>
<dbReference type="CDD" id="cd15841">
    <property type="entry name" value="SNARE_Qc"/>
    <property type="match status" value="1"/>
</dbReference>
<accession>F0W3P8</accession>
<name>F0W3P8_9STRA</name>
<dbReference type="AlphaFoldDB" id="F0W3P8"/>
<dbReference type="SUPFAM" id="SSF58038">
    <property type="entry name" value="SNARE fusion complex"/>
    <property type="match status" value="1"/>
</dbReference>
<proteinExistence type="predicted"/>
<keyword evidence="1" id="KW-0472">Membrane</keyword>
<feature type="domain" description="T-SNARE coiled-coil homology" evidence="2">
    <location>
        <begin position="162"/>
        <end position="224"/>
    </location>
</feature>
<protein>
    <submittedName>
        <fullName evidence="3">Uncharacterized protein AlNc14C14G1635</fullName>
    </submittedName>
</protein>
<organism evidence="3">
    <name type="scientific">Albugo laibachii Nc14</name>
    <dbReference type="NCBI Taxonomy" id="890382"/>
    <lineage>
        <taxon>Eukaryota</taxon>
        <taxon>Sar</taxon>
        <taxon>Stramenopiles</taxon>
        <taxon>Oomycota</taxon>
        <taxon>Peronosporomycetes</taxon>
        <taxon>Albuginales</taxon>
        <taxon>Albuginaceae</taxon>
        <taxon>Albugo</taxon>
    </lineage>
</organism>
<keyword evidence="1" id="KW-1133">Transmembrane helix</keyword>
<evidence type="ECO:0000313" key="3">
    <source>
        <dbReference type="EMBL" id="CCA15718.1"/>
    </source>
</evidence>
<sequence length="363" mass="40857">MKPETMNVEQVTCIFNTFRTFKASRGDKALCNQRKALQKGTLTIQGSAMTALNDWNLWQKRMLRAQKAELSIRSMTAGNSYNSAGDSVSELRTDTVQLRRDFDCFKRSLSPDIKRKELERWETVLQELERNQERNMNIYKSQLSSKSQRSNNRSSELLGLQKQIMRDQDDQLDIIGKGVANLKNFSMAVKDETDLHLRLLDDMDDDVLHAKDGLTTEGARAAQVARQSGNIKLYVAIVVLLIILIFLLVLGSGVNTFQADNWTYRCSKMGYLEVNHILNLGIGAMFGCEAPLLASVLLCSRLGLLTICRFIKYRFALSATKKQCSVAIVEHDHSSPVVAISEGVADPNLRADITPRDQITYVN</sequence>
<dbReference type="Gene3D" id="1.20.5.110">
    <property type="match status" value="1"/>
</dbReference>
<dbReference type="EMBL" id="FR824059">
    <property type="protein sequence ID" value="CCA15718.1"/>
    <property type="molecule type" value="Genomic_DNA"/>
</dbReference>
<reference evidence="3" key="2">
    <citation type="submission" date="2011-02" db="EMBL/GenBank/DDBJ databases">
        <authorList>
            <person name="MacLean D."/>
        </authorList>
    </citation>
    <scope>NUCLEOTIDE SEQUENCE</scope>
</reference>
<dbReference type="PROSITE" id="PS50192">
    <property type="entry name" value="T_SNARE"/>
    <property type="match status" value="1"/>
</dbReference>
<dbReference type="HOGENOM" id="CLU_805145_0_0_1"/>
<dbReference type="InterPro" id="IPR000727">
    <property type="entry name" value="T_SNARE_dom"/>
</dbReference>
<evidence type="ECO:0000259" key="2">
    <source>
        <dbReference type="PROSITE" id="PS50192"/>
    </source>
</evidence>